<dbReference type="AlphaFoldDB" id="A0A1B6I394"/>
<reference evidence="1" key="1">
    <citation type="submission" date="2015-11" db="EMBL/GenBank/DDBJ databases">
        <title>De novo transcriptome assembly of four potential Pierce s Disease insect vectors from Arizona vineyards.</title>
        <authorList>
            <person name="Tassone E.E."/>
        </authorList>
    </citation>
    <scope>NUCLEOTIDE SEQUENCE</scope>
</reference>
<feature type="non-terminal residue" evidence="1">
    <location>
        <position position="108"/>
    </location>
</feature>
<gene>
    <name evidence="1" type="ORF">g.48324</name>
</gene>
<protein>
    <submittedName>
        <fullName evidence="1">Uncharacterized protein</fullName>
    </submittedName>
</protein>
<proteinExistence type="predicted"/>
<name>A0A1B6I394_9HEMI</name>
<organism evidence="1">
    <name type="scientific">Homalodisca liturata</name>
    <dbReference type="NCBI Taxonomy" id="320908"/>
    <lineage>
        <taxon>Eukaryota</taxon>
        <taxon>Metazoa</taxon>
        <taxon>Ecdysozoa</taxon>
        <taxon>Arthropoda</taxon>
        <taxon>Hexapoda</taxon>
        <taxon>Insecta</taxon>
        <taxon>Pterygota</taxon>
        <taxon>Neoptera</taxon>
        <taxon>Paraneoptera</taxon>
        <taxon>Hemiptera</taxon>
        <taxon>Auchenorrhyncha</taxon>
        <taxon>Membracoidea</taxon>
        <taxon>Cicadellidae</taxon>
        <taxon>Cicadellinae</taxon>
        <taxon>Proconiini</taxon>
        <taxon>Homalodisca</taxon>
    </lineage>
</organism>
<evidence type="ECO:0000313" key="1">
    <source>
        <dbReference type="EMBL" id="JAS81389.1"/>
    </source>
</evidence>
<dbReference type="EMBL" id="GECU01026317">
    <property type="protein sequence ID" value="JAS81389.1"/>
    <property type="molecule type" value="Transcribed_RNA"/>
</dbReference>
<accession>A0A1B6I394</accession>
<sequence length="108" mass="12702">MICKTADDTNVRLYECEEDKECVKFVEEQQLKTFSCGIINSNKDIKEEKKDTIFNAVKSELSEFQNYLGNNIKFETFKDVKCELKEEELDDNTDSEIQHIKKLEDFCV</sequence>